<dbReference type="AlphaFoldDB" id="A0A4R2MD69"/>
<dbReference type="Pfam" id="PF01047">
    <property type="entry name" value="MarR"/>
    <property type="match status" value="1"/>
</dbReference>
<dbReference type="InterPro" id="IPR000835">
    <property type="entry name" value="HTH_MarR-typ"/>
</dbReference>
<accession>A0A4R2MD69</accession>
<dbReference type="PROSITE" id="PS01117">
    <property type="entry name" value="HTH_MARR_1"/>
    <property type="match status" value="1"/>
</dbReference>
<evidence type="ECO:0000256" key="3">
    <source>
        <dbReference type="ARBA" id="ARBA00023163"/>
    </source>
</evidence>
<dbReference type="GO" id="GO:0003677">
    <property type="term" value="F:DNA binding"/>
    <property type="evidence" value="ECO:0007669"/>
    <property type="project" value="UniProtKB-KW"/>
</dbReference>
<evidence type="ECO:0000256" key="2">
    <source>
        <dbReference type="ARBA" id="ARBA00023125"/>
    </source>
</evidence>
<dbReference type="InterPro" id="IPR023187">
    <property type="entry name" value="Tscrpt_reg_MarR-type_CS"/>
</dbReference>
<dbReference type="PROSITE" id="PS50995">
    <property type="entry name" value="HTH_MARR_2"/>
    <property type="match status" value="1"/>
</dbReference>
<dbReference type="InterPro" id="IPR039422">
    <property type="entry name" value="MarR/SlyA-like"/>
</dbReference>
<comment type="caution">
    <text evidence="5">The sequence shown here is derived from an EMBL/GenBank/DDBJ whole genome shotgun (WGS) entry which is preliminary data.</text>
</comment>
<keyword evidence="3" id="KW-0804">Transcription</keyword>
<sequence>MSAKPAKASFYSGDSYDPGSSVGYQILQLGTLIRREVDVRMALHDLTDAQWKPLFMLSAGRAETAHELARVLDCDAGAITRMLDRLETKGLLERVRSETDRRVVHLRLTEAGRAAAEIVPHVLADAHNDLFAGFSREEWMQLRDFITRLITNTNRFDPGRPAA</sequence>
<evidence type="ECO:0000313" key="5">
    <source>
        <dbReference type="EMBL" id="TCP02577.1"/>
    </source>
</evidence>
<dbReference type="PANTHER" id="PTHR33164">
    <property type="entry name" value="TRANSCRIPTIONAL REGULATOR, MARR FAMILY"/>
    <property type="match status" value="1"/>
</dbReference>
<evidence type="ECO:0000313" key="6">
    <source>
        <dbReference type="Proteomes" id="UP000295106"/>
    </source>
</evidence>
<dbReference type="InterPro" id="IPR036388">
    <property type="entry name" value="WH-like_DNA-bd_sf"/>
</dbReference>
<dbReference type="SUPFAM" id="SSF46785">
    <property type="entry name" value="Winged helix' DNA-binding domain"/>
    <property type="match status" value="1"/>
</dbReference>
<keyword evidence="2" id="KW-0238">DNA-binding</keyword>
<protein>
    <submittedName>
        <fullName evidence="5">MarR family transcriptional regulator</fullName>
    </submittedName>
</protein>
<reference evidence="5 6" key="1">
    <citation type="submission" date="2019-03" db="EMBL/GenBank/DDBJ databases">
        <title>Genomic Encyclopedia of Type Strains, Phase IV (KMG-IV): sequencing the most valuable type-strain genomes for metagenomic binning, comparative biology and taxonomic classification.</title>
        <authorList>
            <person name="Goeker M."/>
        </authorList>
    </citation>
    <scope>NUCLEOTIDE SEQUENCE [LARGE SCALE GENOMIC DNA]</scope>
    <source>
        <strain evidence="5 6">DSM 1709</strain>
    </source>
</reference>
<dbReference type="EMBL" id="SLXD01000006">
    <property type="protein sequence ID" value="TCP02577.1"/>
    <property type="molecule type" value="Genomic_DNA"/>
</dbReference>
<dbReference type="InterPro" id="IPR036390">
    <property type="entry name" value="WH_DNA-bd_sf"/>
</dbReference>
<dbReference type="OrthoDB" id="6195716at2"/>
<evidence type="ECO:0000256" key="1">
    <source>
        <dbReference type="ARBA" id="ARBA00023015"/>
    </source>
</evidence>
<dbReference type="PANTHER" id="PTHR33164:SF87">
    <property type="entry name" value="MULTIPLE ANTIBIOTIC RESISTANCE PROTEIN MARR"/>
    <property type="match status" value="1"/>
</dbReference>
<dbReference type="PRINTS" id="PR00598">
    <property type="entry name" value="HTHMARR"/>
</dbReference>
<dbReference type="Gene3D" id="1.10.10.10">
    <property type="entry name" value="Winged helix-like DNA-binding domain superfamily/Winged helix DNA-binding domain"/>
    <property type="match status" value="1"/>
</dbReference>
<proteinExistence type="predicted"/>
<dbReference type="Proteomes" id="UP000295106">
    <property type="component" value="Unassembled WGS sequence"/>
</dbReference>
<keyword evidence="1" id="KW-0805">Transcription regulation</keyword>
<dbReference type="GO" id="GO:0003700">
    <property type="term" value="F:DNA-binding transcription factor activity"/>
    <property type="evidence" value="ECO:0007669"/>
    <property type="project" value="InterPro"/>
</dbReference>
<dbReference type="GeneID" id="99683541"/>
<dbReference type="SMART" id="SM00347">
    <property type="entry name" value="HTH_MARR"/>
    <property type="match status" value="1"/>
</dbReference>
<organism evidence="5 6">
    <name type="scientific">Rubrivivax gelatinosus</name>
    <name type="common">Rhodocyclus gelatinosus</name>
    <name type="synonym">Rhodopseudomonas gelatinosa</name>
    <dbReference type="NCBI Taxonomy" id="28068"/>
    <lineage>
        <taxon>Bacteria</taxon>
        <taxon>Pseudomonadati</taxon>
        <taxon>Pseudomonadota</taxon>
        <taxon>Betaproteobacteria</taxon>
        <taxon>Burkholderiales</taxon>
        <taxon>Sphaerotilaceae</taxon>
        <taxon>Rubrivivax</taxon>
    </lineage>
</organism>
<dbReference type="GO" id="GO:0006950">
    <property type="term" value="P:response to stress"/>
    <property type="evidence" value="ECO:0007669"/>
    <property type="project" value="TreeGrafter"/>
</dbReference>
<gene>
    <name evidence="5" type="ORF">EV684_106139</name>
</gene>
<feature type="domain" description="HTH marR-type" evidence="4">
    <location>
        <begin position="19"/>
        <end position="151"/>
    </location>
</feature>
<dbReference type="RefSeq" id="WP_132647150.1">
    <property type="nucleotide sequence ID" value="NZ_CP181386.1"/>
</dbReference>
<name>A0A4R2MD69_RUBGE</name>
<evidence type="ECO:0000259" key="4">
    <source>
        <dbReference type="PROSITE" id="PS50995"/>
    </source>
</evidence>